<evidence type="ECO:0000256" key="2">
    <source>
        <dbReference type="ARBA" id="ARBA00022723"/>
    </source>
</evidence>
<evidence type="ECO:0000259" key="7">
    <source>
        <dbReference type="PROSITE" id="PS50158"/>
    </source>
</evidence>
<feature type="region of interest" description="Disordered" evidence="6">
    <location>
        <begin position="2181"/>
        <end position="2200"/>
    </location>
</feature>
<dbReference type="PANTHER" id="PTHR42648">
    <property type="entry name" value="TRANSPOSASE, PUTATIVE-RELATED"/>
    <property type="match status" value="1"/>
</dbReference>
<evidence type="ECO:0000313" key="10">
    <source>
        <dbReference type="Proteomes" id="UP001151760"/>
    </source>
</evidence>
<keyword evidence="5" id="KW-0863">Zinc-finger</keyword>
<reference evidence="9" key="2">
    <citation type="submission" date="2022-01" db="EMBL/GenBank/DDBJ databases">
        <authorList>
            <person name="Yamashiro T."/>
            <person name="Shiraishi A."/>
            <person name="Satake H."/>
            <person name="Nakayama K."/>
        </authorList>
    </citation>
    <scope>NUCLEOTIDE SEQUENCE</scope>
</reference>
<dbReference type="Pfam" id="PF13976">
    <property type="entry name" value="gag_pre-integrs"/>
    <property type="match status" value="1"/>
</dbReference>
<dbReference type="InterPro" id="IPR001878">
    <property type="entry name" value="Znf_CCHC"/>
</dbReference>
<protein>
    <submittedName>
        <fullName evidence="9">Ribonuclease H-like domain-containing protein</fullName>
    </submittedName>
</protein>
<dbReference type="InterPro" id="IPR043502">
    <property type="entry name" value="DNA/RNA_pol_sf"/>
</dbReference>
<dbReference type="Pfam" id="PF07727">
    <property type="entry name" value="RVT_2"/>
    <property type="match status" value="1"/>
</dbReference>
<dbReference type="Pfam" id="PF00665">
    <property type="entry name" value="rve"/>
    <property type="match status" value="1"/>
</dbReference>
<feature type="compositionally biased region" description="Basic and acidic residues" evidence="6">
    <location>
        <begin position="1361"/>
        <end position="1378"/>
    </location>
</feature>
<feature type="compositionally biased region" description="Basic and acidic residues" evidence="6">
    <location>
        <begin position="113"/>
        <end position="122"/>
    </location>
</feature>
<dbReference type="InterPro" id="IPR012337">
    <property type="entry name" value="RNaseH-like_sf"/>
</dbReference>
<dbReference type="InterPro" id="IPR025724">
    <property type="entry name" value="GAG-pre-integrase_dom"/>
</dbReference>
<dbReference type="InterPro" id="IPR039537">
    <property type="entry name" value="Retrotran_Ty1/copia-like"/>
</dbReference>
<keyword evidence="4" id="KW-0378">Hydrolase</keyword>
<feature type="domain" description="Integrase catalytic" evidence="8">
    <location>
        <begin position="1883"/>
        <end position="2049"/>
    </location>
</feature>
<dbReference type="InterPro" id="IPR013103">
    <property type="entry name" value="RVT_2"/>
</dbReference>
<feature type="region of interest" description="Disordered" evidence="6">
    <location>
        <begin position="113"/>
        <end position="145"/>
    </location>
</feature>
<dbReference type="SUPFAM" id="SSF56672">
    <property type="entry name" value="DNA/RNA polymerases"/>
    <property type="match status" value="1"/>
</dbReference>
<dbReference type="PANTHER" id="PTHR42648:SF32">
    <property type="entry name" value="RIBONUCLEASE H-LIKE DOMAIN, GAG-PRE-INTEGRASE DOMAIN PROTEIN-RELATED"/>
    <property type="match status" value="1"/>
</dbReference>
<dbReference type="PROSITE" id="PS50994">
    <property type="entry name" value="INTEGRASE"/>
    <property type="match status" value="1"/>
</dbReference>
<dbReference type="Gene3D" id="3.30.420.10">
    <property type="entry name" value="Ribonuclease H-like superfamily/Ribonuclease H"/>
    <property type="match status" value="1"/>
</dbReference>
<evidence type="ECO:0000313" key="9">
    <source>
        <dbReference type="EMBL" id="GJT76529.1"/>
    </source>
</evidence>
<dbReference type="SUPFAM" id="SSF53098">
    <property type="entry name" value="Ribonuclease H-like"/>
    <property type="match status" value="1"/>
</dbReference>
<dbReference type="Pfam" id="PF25597">
    <property type="entry name" value="SH3_retrovirus"/>
    <property type="match status" value="1"/>
</dbReference>
<feature type="compositionally biased region" description="Basic and acidic residues" evidence="6">
    <location>
        <begin position="788"/>
        <end position="806"/>
    </location>
</feature>
<dbReference type="Pfam" id="PF00098">
    <property type="entry name" value="zf-CCHC"/>
    <property type="match status" value="1"/>
</dbReference>
<feature type="region of interest" description="Disordered" evidence="6">
    <location>
        <begin position="788"/>
        <end position="811"/>
    </location>
</feature>
<keyword evidence="5" id="KW-0862">Zinc</keyword>
<evidence type="ECO:0000256" key="1">
    <source>
        <dbReference type="ARBA" id="ARBA00022670"/>
    </source>
</evidence>
<gene>
    <name evidence="9" type="ORF">Tco_1043254</name>
</gene>
<dbReference type="InterPro" id="IPR001584">
    <property type="entry name" value="Integrase_cat-core"/>
</dbReference>
<dbReference type="InterPro" id="IPR036875">
    <property type="entry name" value="Znf_CCHC_sf"/>
</dbReference>
<reference evidence="9" key="1">
    <citation type="journal article" date="2022" name="Int. J. Mol. Sci.">
        <title>Draft Genome of Tanacetum Coccineum: Genomic Comparison of Closely Related Tanacetum-Family Plants.</title>
        <authorList>
            <person name="Yamashiro T."/>
            <person name="Shiraishi A."/>
            <person name="Nakayama K."/>
            <person name="Satake H."/>
        </authorList>
    </citation>
    <scope>NUCLEOTIDE SEQUENCE</scope>
</reference>
<proteinExistence type="predicted"/>
<dbReference type="Proteomes" id="UP001151760">
    <property type="component" value="Unassembled WGS sequence"/>
</dbReference>
<evidence type="ECO:0000256" key="3">
    <source>
        <dbReference type="ARBA" id="ARBA00022750"/>
    </source>
</evidence>
<evidence type="ECO:0000256" key="5">
    <source>
        <dbReference type="PROSITE-ProRule" id="PRU00047"/>
    </source>
</evidence>
<feature type="region of interest" description="Disordered" evidence="6">
    <location>
        <begin position="1361"/>
        <end position="1383"/>
    </location>
</feature>
<evidence type="ECO:0000259" key="8">
    <source>
        <dbReference type="PROSITE" id="PS50994"/>
    </source>
</evidence>
<dbReference type="Pfam" id="PF22936">
    <property type="entry name" value="Pol_BBD"/>
    <property type="match status" value="1"/>
</dbReference>
<evidence type="ECO:0000256" key="6">
    <source>
        <dbReference type="SAM" id="MobiDB-lite"/>
    </source>
</evidence>
<dbReference type="SUPFAM" id="SSF57756">
    <property type="entry name" value="Retrovirus zinc finger-like domains"/>
    <property type="match status" value="1"/>
</dbReference>
<keyword evidence="3" id="KW-0064">Aspartyl protease</keyword>
<dbReference type="PROSITE" id="PS50158">
    <property type="entry name" value="ZF_CCHC"/>
    <property type="match status" value="1"/>
</dbReference>
<name>A0ABQ5GMG7_9ASTR</name>
<feature type="compositionally biased region" description="Polar residues" evidence="6">
    <location>
        <begin position="125"/>
        <end position="145"/>
    </location>
</feature>
<dbReference type="InterPro" id="IPR036397">
    <property type="entry name" value="RNaseH_sf"/>
</dbReference>
<keyword evidence="1" id="KW-0645">Protease</keyword>
<dbReference type="SMART" id="SM00343">
    <property type="entry name" value="ZnF_C2HC"/>
    <property type="match status" value="1"/>
</dbReference>
<dbReference type="InterPro" id="IPR054722">
    <property type="entry name" value="PolX-like_BBD"/>
</dbReference>
<accession>A0ABQ5GMG7</accession>
<organism evidence="9 10">
    <name type="scientific">Tanacetum coccineum</name>
    <dbReference type="NCBI Taxonomy" id="301880"/>
    <lineage>
        <taxon>Eukaryota</taxon>
        <taxon>Viridiplantae</taxon>
        <taxon>Streptophyta</taxon>
        <taxon>Embryophyta</taxon>
        <taxon>Tracheophyta</taxon>
        <taxon>Spermatophyta</taxon>
        <taxon>Magnoliopsida</taxon>
        <taxon>eudicotyledons</taxon>
        <taxon>Gunneridae</taxon>
        <taxon>Pentapetalae</taxon>
        <taxon>asterids</taxon>
        <taxon>campanulids</taxon>
        <taxon>Asterales</taxon>
        <taxon>Asteraceae</taxon>
        <taxon>Asteroideae</taxon>
        <taxon>Anthemideae</taxon>
        <taxon>Anthemidinae</taxon>
        <taxon>Tanacetum</taxon>
    </lineage>
</organism>
<evidence type="ECO:0000256" key="4">
    <source>
        <dbReference type="ARBA" id="ARBA00022801"/>
    </source>
</evidence>
<dbReference type="Gene3D" id="4.10.60.10">
    <property type="entry name" value="Zinc finger, CCHC-type"/>
    <property type="match status" value="1"/>
</dbReference>
<sequence length="2200" mass="249471">MHNISLKITKCVRSGPDWMFDLDFLTNIMNYIPVSVENQVNVDASTQEHYVAGSSENDKEPTQEYILLPLHPHRIRILVEDVVQVAQEKPSENSPKDNDVQTEMFADMKDQHTQAFEEEKKRAAQATSINKLNTGRPSVSASNSPLVSTANIPYASAASTPTVLFPHSEFHKRSTKGQILGEPISACSKSRGKYSQRLLQYNKLEEPKTISQALKDESWVEAMQEELLQFKLQKEEGIDYDEVFAPVARIEAIRLFLALHHSWEVSKDKEPTQEYILLPLHPHRPRISVEDVDSEDVTKKEEHTLTEAEQALKDDLERMIAQEIAAKAMDDATRQAFKEEKKRAAQATNINKLNTGRPSVSTSNLPLVSTANTPYVSAASTPTSAITGGSSFVYLGEQIPIDASTPPNADLPIDPNMPELEDDSDVFDCIKARQHTGGSIDYDEVFAPVARIEAIRLFLAFASFMGFPVYQMDVKSAFLYGTIEEEVYVHQPLDFVDPAHPNKVYKVIKALYGLYQAPRAWYETLSSFLLENGFRRGTIYKTLFIKKNKSDIMLVQVYVDDIIFCSTMKSMCIEFEDCTHKRFQMSSMDELTFFLGLQVKQQPDGIFISQDKYVADILKKFDFCSIKIATTPIASNKPLVKDKDGVDVDVHIYKSMIGSLVYLTTSRPNIMFAVCACARFQVTPKASHLNAVKRIFSLEGNQPTDLDGDDDLGCISILLEMKIVGYICAEQRVQAHANYTKIRDSLEGTKGDERDQSLFKDATRAEIRHCNLEIKKLEIEVQARHLTPHGHDQDADHTVVEDKSSVDKGGNAKKLVSTVRPELSTARPDIDAARQDNVVEPRTPPTSTSIFDDEDINMAQTLIKMKEEKAKEKGVSIKDIDDSSRTARSILTLKPLPIIDPKDKDWYMRKEASRDWKRQRKDRTETRSSIVDYIATPRLITSRNMKEADFVLLGLRVRDEKLIDKMNMKHAGMDEAGFLKRKLSWKLNEFENQEKWIIKVGLSMKTVGVHILALEDGTEIHMLAERRYPHIRETLERMIELRLIAESEGHQELASPEGKRSFGFRLIKQDSTSNAREKLNTAEDLRLPEEDCMRMKTACAFRNFDLEVMEFESTNSGTTAKLPILKLVTKMSVPVTAEEKTNKKNDVKARSLLLMALPSEHQLTFSQYPDAKSMFAAIETRFGEDLNSKFLSSLPPEWNTHVVVWMNKPEVDTMNIDDLYNNFKIVEQKVKKSVGASSGAQNLAFMTAPSTSSTNDVNTASPQVSTDSLSDNVVYPFMAKDLNGSNLLYQDLEQIREDDLEAMDLKWQLSLLSMRAKRYYQRTGKKIFINANDTAGYDKSKVECFNCHKMGHFARECRAPRSKEGQFRNQDNTRKQGNNEDTSSKAMLAIDGVGFDWSDMAEEQVQTNMALMAFSDSEVYNDKTCSKTCLKNYETLKKQCDDLIVKLNQTEFTATTYKRGLATLEEQLITYRKNEVLFSEEVAVLKREVACKDYEINVLKSEFEKVKQEKEGIEFKIEKFDKASKDLDKLLGSQITDKSKKGLGYSAVPLPHPLIYNRPKKLDLSYFGLDEFKEPKFKCYGIENSKQESNIVCDKKSDDSKKSSDDSLVKEQVSKDTSSFVESSLNVDKETIFPVDKKVEFVKPKNHEKPVKKSVRPKVVKTDRPNSVVVNAVRVNQTNAGKPQQDDTGFVDSGCSRHMTGNIAYLLDFKEFDGGYVAFGGGAHGGRITGKGTLKTNSLDFEDVYFVNELKFNLFSVSQMCDKKNYVLFTDTECLVLSPNFKLPDENQILLKIPRKDNMYSFDMKNIVPKESLTCLVAKATSDESMLWHRRLGHINFKNINKLVKDNLVRGLPTKHFENDQTCVACLKGKQHRASCKSKVLNPITKPLFMLHMDLFGPTFMSSLMHKKYCLVVTDDYSRFTWVFFLTTKDETSEILKNFIKEIENLVDKKVKIIRCDNGTEFKNKVMDDFCREKGIKREYSVARTPQQNGVAERRNRTLIEAAKTMLADSKLPTTFWAEAVSTACYVQNRVLVVKPHNKTPYELFRGFKPALSFMRPFGCHVTILNTLDSLGKFDGKSDEGFFVGYSLSSKAFRVYNTRTRRVEENLHIGFLENKPMIEGNGPKWQFDIDSLTQSMNYVAVITGTIINESTGTQGELNAGTSEENSQDCIVMPIWKDASYFDSPSKDDNGEPKFAANDQK</sequence>
<keyword evidence="2" id="KW-0479">Metal-binding</keyword>
<dbReference type="EMBL" id="BQNB010018632">
    <property type="protein sequence ID" value="GJT76529.1"/>
    <property type="molecule type" value="Genomic_DNA"/>
</dbReference>
<feature type="domain" description="CCHC-type" evidence="7">
    <location>
        <begin position="1344"/>
        <end position="1358"/>
    </location>
</feature>
<comment type="caution">
    <text evidence="9">The sequence shown here is derived from an EMBL/GenBank/DDBJ whole genome shotgun (WGS) entry which is preliminary data.</text>
</comment>
<keyword evidence="10" id="KW-1185">Reference proteome</keyword>
<dbReference type="InterPro" id="IPR057670">
    <property type="entry name" value="SH3_retrovirus"/>
</dbReference>